<sequence length="36" mass="4196">MFWSKWKVWGLLEMRITAGASLGVLKRNSYALLMHT</sequence>
<accession>A0A9D3AWL1</accession>
<dbReference type="Proteomes" id="UP000798488">
    <property type="component" value="Unassembled WGS sequence"/>
</dbReference>
<comment type="caution">
    <text evidence="1">The sequence shown here is derived from an EMBL/GenBank/DDBJ whole genome shotgun (WGS) entry which is preliminary data.</text>
</comment>
<reference evidence="1" key="1">
    <citation type="submission" date="2016-02" db="EMBL/GenBank/DDBJ databases">
        <title>Draft Genome Sequence of Sporotomaculum syntrophicum Strain FB, a Syntrophic Benzoate Degrader.</title>
        <authorList>
            <person name="Nobu M.K."/>
            <person name="Narihiro T."/>
            <person name="Qiu Y.-L."/>
            <person name="Ohashi A."/>
            <person name="Liu W.-T."/>
            <person name="Yuji S."/>
        </authorList>
    </citation>
    <scope>NUCLEOTIDE SEQUENCE</scope>
    <source>
        <strain evidence="1">FB</strain>
    </source>
</reference>
<evidence type="ECO:0000313" key="2">
    <source>
        <dbReference type="Proteomes" id="UP000798488"/>
    </source>
</evidence>
<protein>
    <submittedName>
        <fullName evidence="1">Uncharacterized protein</fullName>
    </submittedName>
</protein>
<organism evidence="1 2">
    <name type="scientific">Sporotomaculum syntrophicum</name>
    <dbReference type="NCBI Taxonomy" id="182264"/>
    <lineage>
        <taxon>Bacteria</taxon>
        <taxon>Bacillati</taxon>
        <taxon>Bacillota</taxon>
        <taxon>Clostridia</taxon>
        <taxon>Eubacteriales</taxon>
        <taxon>Desulfallaceae</taxon>
        <taxon>Sporotomaculum</taxon>
    </lineage>
</organism>
<dbReference type="EMBL" id="LSRS01000008">
    <property type="protein sequence ID" value="KAF1083937.1"/>
    <property type="molecule type" value="Genomic_DNA"/>
</dbReference>
<name>A0A9D3AWL1_9FIRM</name>
<gene>
    <name evidence="1" type="ORF">SPSYN_02849</name>
</gene>
<evidence type="ECO:0000313" key="1">
    <source>
        <dbReference type="EMBL" id="KAF1083937.1"/>
    </source>
</evidence>
<dbReference type="AlphaFoldDB" id="A0A9D3AWL1"/>
<proteinExistence type="predicted"/>
<keyword evidence="2" id="KW-1185">Reference proteome</keyword>